<comment type="caution">
    <text evidence="2">The sequence shown here is derived from an EMBL/GenBank/DDBJ whole genome shotgun (WGS) entry which is preliminary data.</text>
</comment>
<dbReference type="InterPro" id="IPR009875">
    <property type="entry name" value="PilZ_domain"/>
</dbReference>
<dbReference type="Proteomes" id="UP001596250">
    <property type="component" value="Unassembled WGS sequence"/>
</dbReference>
<feature type="domain" description="PilZ" evidence="1">
    <location>
        <begin position="38"/>
        <end position="113"/>
    </location>
</feature>
<sequence>MNYSRREESFRYTFHQPLPGTFHMTRIDGEVMISSEGKLQILDMSLNGMKMASSLNIPAGRHEVHLAVSCQIASELLELEGTILWQESYAGEYLYGVQFQQDEKVREQLLQELKRYARDLAGMD</sequence>
<dbReference type="RefSeq" id="WP_379893471.1">
    <property type="nucleotide sequence ID" value="NZ_CBCSCT010000001.1"/>
</dbReference>
<dbReference type="EMBL" id="JBHSQV010000036">
    <property type="protein sequence ID" value="MFC5986138.1"/>
    <property type="molecule type" value="Genomic_DNA"/>
</dbReference>
<dbReference type="Pfam" id="PF07238">
    <property type="entry name" value="PilZ"/>
    <property type="match status" value="1"/>
</dbReference>
<reference evidence="3" key="1">
    <citation type="journal article" date="2019" name="Int. J. Syst. Evol. Microbiol.">
        <title>The Global Catalogue of Microorganisms (GCM) 10K type strain sequencing project: providing services to taxonomists for standard genome sequencing and annotation.</title>
        <authorList>
            <consortium name="The Broad Institute Genomics Platform"/>
            <consortium name="The Broad Institute Genome Sequencing Center for Infectious Disease"/>
            <person name="Wu L."/>
            <person name="Ma J."/>
        </authorList>
    </citation>
    <scope>NUCLEOTIDE SEQUENCE [LARGE SCALE GENOMIC DNA]</scope>
    <source>
        <strain evidence="3">CCM 8749</strain>
    </source>
</reference>
<protein>
    <submittedName>
        <fullName evidence="2">PilZ domain-containing protein</fullName>
    </submittedName>
</protein>
<name>A0ABW1IM38_9BACL</name>
<keyword evidence="3" id="KW-1185">Reference proteome</keyword>
<gene>
    <name evidence="2" type="ORF">ACFPXP_06795</name>
</gene>
<evidence type="ECO:0000313" key="3">
    <source>
        <dbReference type="Proteomes" id="UP001596250"/>
    </source>
</evidence>
<organism evidence="2 3">
    <name type="scientific">Marinicrinis lubricantis</name>
    <dbReference type="NCBI Taxonomy" id="2086470"/>
    <lineage>
        <taxon>Bacteria</taxon>
        <taxon>Bacillati</taxon>
        <taxon>Bacillota</taxon>
        <taxon>Bacilli</taxon>
        <taxon>Bacillales</taxon>
        <taxon>Paenibacillaceae</taxon>
    </lineage>
</organism>
<accession>A0ABW1IM38</accession>
<dbReference type="SUPFAM" id="SSF141371">
    <property type="entry name" value="PilZ domain-like"/>
    <property type="match status" value="1"/>
</dbReference>
<dbReference type="Gene3D" id="2.40.10.220">
    <property type="entry name" value="predicted glycosyltransferase like domains"/>
    <property type="match status" value="1"/>
</dbReference>
<evidence type="ECO:0000259" key="1">
    <source>
        <dbReference type="Pfam" id="PF07238"/>
    </source>
</evidence>
<proteinExistence type="predicted"/>
<evidence type="ECO:0000313" key="2">
    <source>
        <dbReference type="EMBL" id="MFC5986138.1"/>
    </source>
</evidence>